<feature type="compositionally biased region" description="Acidic residues" evidence="3">
    <location>
        <begin position="211"/>
        <end position="221"/>
    </location>
</feature>
<evidence type="ECO:0000256" key="1">
    <source>
        <dbReference type="ARBA" id="ARBA00006190"/>
    </source>
</evidence>
<dbReference type="OrthoDB" id="2329734at2759"/>
<dbReference type="AlphaFoldDB" id="A0A1W0XEX8"/>
<feature type="coiled-coil region" evidence="2">
    <location>
        <begin position="26"/>
        <end position="53"/>
    </location>
</feature>
<name>A0A1W0XEX8_HYPEX</name>
<comment type="similarity">
    <text evidence="1">Belongs to the SNF7 family.</text>
</comment>
<keyword evidence="5" id="KW-1185">Reference proteome</keyword>
<dbReference type="Pfam" id="PF03357">
    <property type="entry name" value="Snf7"/>
    <property type="match status" value="1"/>
</dbReference>
<dbReference type="EMBL" id="MTYJ01000001">
    <property type="protein sequence ID" value="OQV25985.1"/>
    <property type="molecule type" value="Genomic_DNA"/>
</dbReference>
<dbReference type="Proteomes" id="UP000192578">
    <property type="component" value="Unassembled WGS sequence"/>
</dbReference>
<proteinExistence type="inferred from homology"/>
<dbReference type="InterPro" id="IPR005024">
    <property type="entry name" value="Snf7_fam"/>
</dbReference>
<comment type="caution">
    <text evidence="4">The sequence shown here is derived from an EMBL/GenBank/DDBJ whole genome shotgun (WGS) entry which is preliminary data.</text>
</comment>
<dbReference type="GO" id="GO:0007034">
    <property type="term" value="P:vacuolar transport"/>
    <property type="evidence" value="ECO:0007669"/>
    <property type="project" value="InterPro"/>
</dbReference>
<feature type="region of interest" description="Disordered" evidence="3">
    <location>
        <begin position="196"/>
        <end position="233"/>
    </location>
</feature>
<reference evidence="5" key="1">
    <citation type="submission" date="2017-01" db="EMBL/GenBank/DDBJ databases">
        <title>Comparative genomics of anhydrobiosis in the tardigrade Hypsibius dujardini.</title>
        <authorList>
            <person name="Yoshida Y."/>
            <person name="Koutsovoulos G."/>
            <person name="Laetsch D."/>
            <person name="Stevens L."/>
            <person name="Kumar S."/>
            <person name="Horikawa D."/>
            <person name="Ishino K."/>
            <person name="Komine S."/>
            <person name="Tomita M."/>
            <person name="Blaxter M."/>
            <person name="Arakawa K."/>
        </authorList>
    </citation>
    <scope>NUCLEOTIDE SEQUENCE [LARGE SCALE GENOMIC DNA]</scope>
    <source>
        <strain evidence="5">Z151</strain>
    </source>
</reference>
<evidence type="ECO:0000256" key="2">
    <source>
        <dbReference type="SAM" id="Coils"/>
    </source>
</evidence>
<evidence type="ECO:0000313" key="5">
    <source>
        <dbReference type="Proteomes" id="UP000192578"/>
    </source>
</evidence>
<organism evidence="4 5">
    <name type="scientific">Hypsibius exemplaris</name>
    <name type="common">Freshwater tardigrade</name>
    <dbReference type="NCBI Taxonomy" id="2072580"/>
    <lineage>
        <taxon>Eukaryota</taxon>
        <taxon>Metazoa</taxon>
        <taxon>Ecdysozoa</taxon>
        <taxon>Tardigrada</taxon>
        <taxon>Eutardigrada</taxon>
        <taxon>Parachela</taxon>
        <taxon>Hypsibioidea</taxon>
        <taxon>Hypsibiidae</taxon>
        <taxon>Hypsibius</taxon>
    </lineage>
</organism>
<protein>
    <submittedName>
        <fullName evidence="4">Charged multivesicular body protein 3</fullName>
    </submittedName>
</protein>
<feature type="compositionally biased region" description="Basic and acidic residues" evidence="3">
    <location>
        <begin position="222"/>
        <end position="233"/>
    </location>
</feature>
<gene>
    <name evidence="4" type="ORF">BV898_00121</name>
</gene>
<evidence type="ECO:0000313" key="4">
    <source>
        <dbReference type="EMBL" id="OQV25985.1"/>
    </source>
</evidence>
<accession>A0A1W0XEX8</accession>
<keyword evidence="2" id="KW-0175">Coiled coil</keyword>
<dbReference type="PANTHER" id="PTHR10476">
    <property type="entry name" value="CHARGED MULTIVESICULAR BODY PROTEIN"/>
    <property type="match status" value="1"/>
</dbReference>
<dbReference type="Gene3D" id="6.10.140.1230">
    <property type="match status" value="1"/>
</dbReference>
<evidence type="ECO:0000256" key="3">
    <source>
        <dbReference type="SAM" id="MobiDB-lite"/>
    </source>
</evidence>
<sequence length="233" mass="26091">MGLFGQTKVDPKVQVDEWTKTCRQSCRDMDRQVRNVQREEEKAKRSLRDAAKKGDKDVCKILATEIVRSRRTVNKINLAKVQVNSLILNMRHQLATLRVAGSLQKSTEVMSAIQSLIKLPEINQIMQNMAKEMMRAGIIEEMMEDAMESVIDEDGIEEEADSEVEKVLWELTQGKLGEAPRAIADSLPSTSVAKRVPAGAKAALTPALTDPDADGDDEEDMETMRKRLDHLKS</sequence>